<keyword evidence="16" id="KW-1185">Reference proteome</keyword>
<keyword evidence="7 13" id="KW-1133">Transmembrane helix</keyword>
<feature type="domain" description="Glycosyl transferase family 1" evidence="14">
    <location>
        <begin position="243"/>
        <end position="390"/>
    </location>
</feature>
<keyword evidence="5 13" id="KW-0812">Transmembrane</keyword>
<comment type="caution">
    <text evidence="15">The sequence shown here is derived from an EMBL/GenBank/DDBJ whole genome shotgun (WGS) entry which is preliminary data.</text>
</comment>
<dbReference type="InterPro" id="IPR001296">
    <property type="entry name" value="Glyco_trans_1"/>
</dbReference>
<proteinExistence type="predicted"/>
<keyword evidence="4" id="KW-0808">Transferase</keyword>
<evidence type="ECO:0000256" key="8">
    <source>
        <dbReference type="ARBA" id="ARBA00023136"/>
    </source>
</evidence>
<feature type="transmembrane region" description="Helical" evidence="13">
    <location>
        <begin position="104"/>
        <end position="126"/>
    </location>
</feature>
<dbReference type="InParanoid" id="A0A6L2Q1G5"/>
<dbReference type="PANTHER" id="PTHR13036:SF0">
    <property type="entry name" value="CHITOBIOSYLDIPHOSPHODOLICHOL BETA-MANNOSYLTRANSFERASE"/>
    <property type="match status" value="1"/>
</dbReference>
<dbReference type="AlphaFoldDB" id="A0A6L2Q1G5"/>
<evidence type="ECO:0000256" key="5">
    <source>
        <dbReference type="ARBA" id="ARBA00022692"/>
    </source>
</evidence>
<reference evidence="16" key="1">
    <citation type="submission" date="2020-01" db="EMBL/GenBank/DDBJ databases">
        <title>Draft genome sequence of the Termite Coptotermes fromosanus.</title>
        <authorList>
            <person name="Itakura S."/>
            <person name="Yosikawa Y."/>
            <person name="Umezawa K."/>
        </authorList>
    </citation>
    <scope>NUCLEOTIDE SEQUENCE [LARGE SCALE GENOMIC DNA]</scope>
</reference>
<comment type="subcellular location">
    <subcellularLocation>
        <location evidence="1">Endoplasmic reticulum membrane</location>
        <topology evidence="1">Single-pass membrane protein</topology>
    </subcellularLocation>
</comment>
<dbReference type="FunFam" id="3.40.50.2000:FF:000109">
    <property type="entry name" value="Chitobiosyldiphosphodolichol beta-mannosyltransferase"/>
    <property type="match status" value="1"/>
</dbReference>
<evidence type="ECO:0000256" key="2">
    <source>
        <dbReference type="ARBA" id="ARBA00004922"/>
    </source>
</evidence>
<evidence type="ECO:0000256" key="11">
    <source>
        <dbReference type="ARBA" id="ARBA00033088"/>
    </source>
</evidence>
<keyword evidence="6" id="KW-0256">Endoplasmic reticulum</keyword>
<dbReference type="OrthoDB" id="614844at2759"/>
<dbReference type="GO" id="GO:0004578">
    <property type="term" value="F:chitobiosyldiphosphodolichol beta-mannosyltransferase activity"/>
    <property type="evidence" value="ECO:0007669"/>
    <property type="project" value="UniProtKB-EC"/>
</dbReference>
<organism evidence="15 16">
    <name type="scientific">Coptotermes formosanus</name>
    <name type="common">Formosan subterranean termite</name>
    <dbReference type="NCBI Taxonomy" id="36987"/>
    <lineage>
        <taxon>Eukaryota</taxon>
        <taxon>Metazoa</taxon>
        <taxon>Ecdysozoa</taxon>
        <taxon>Arthropoda</taxon>
        <taxon>Hexapoda</taxon>
        <taxon>Insecta</taxon>
        <taxon>Pterygota</taxon>
        <taxon>Neoptera</taxon>
        <taxon>Polyneoptera</taxon>
        <taxon>Dictyoptera</taxon>
        <taxon>Blattodea</taxon>
        <taxon>Blattoidea</taxon>
        <taxon>Termitoidae</taxon>
        <taxon>Rhinotermitidae</taxon>
        <taxon>Coptotermes</taxon>
    </lineage>
</organism>
<dbReference type="EMBL" id="BLKM01000799">
    <property type="protein sequence ID" value="GFG38626.1"/>
    <property type="molecule type" value="Genomic_DNA"/>
</dbReference>
<dbReference type="FunCoup" id="A0A6L2Q1G5">
    <property type="interactions" value="2057"/>
</dbReference>
<dbReference type="GO" id="GO:0005789">
    <property type="term" value="C:endoplasmic reticulum membrane"/>
    <property type="evidence" value="ECO:0007669"/>
    <property type="project" value="UniProtKB-SubCell"/>
</dbReference>
<feature type="transmembrane region" description="Helical" evidence="13">
    <location>
        <begin position="72"/>
        <end position="92"/>
    </location>
</feature>
<dbReference type="Proteomes" id="UP000502823">
    <property type="component" value="Unassembled WGS sequence"/>
</dbReference>
<comment type="catalytic activity">
    <reaction evidence="12">
        <text>an N,N'-diacetylchitobiosyl-diphospho-di-trans,poly-cis-dolichol + GDP-alpha-D-mannose = a beta-D-Man-(1-&gt;4)-beta-D-GlcNAc-(1-&gt;4)-alpha-D-GlcNAc-diphospho-di-trans,poly-cis-dolichol + GDP + H(+)</text>
        <dbReference type="Rhea" id="RHEA:13865"/>
        <dbReference type="Rhea" id="RHEA-COMP:19510"/>
        <dbReference type="Rhea" id="RHEA-COMP:19511"/>
        <dbReference type="ChEBI" id="CHEBI:15378"/>
        <dbReference type="ChEBI" id="CHEBI:57269"/>
        <dbReference type="ChEBI" id="CHEBI:57527"/>
        <dbReference type="ChEBI" id="CHEBI:58189"/>
        <dbReference type="ChEBI" id="CHEBI:58472"/>
        <dbReference type="EC" id="2.4.1.142"/>
    </reaction>
    <physiologicalReaction direction="left-to-right" evidence="12">
        <dbReference type="Rhea" id="RHEA:13866"/>
    </physiologicalReaction>
</comment>
<accession>A0A6L2Q1G5</accession>
<evidence type="ECO:0000256" key="7">
    <source>
        <dbReference type="ARBA" id="ARBA00022989"/>
    </source>
</evidence>
<evidence type="ECO:0000259" key="14">
    <source>
        <dbReference type="Pfam" id="PF00534"/>
    </source>
</evidence>
<keyword evidence="8 13" id="KW-0472">Membrane</keyword>
<evidence type="ECO:0000256" key="12">
    <source>
        <dbReference type="ARBA" id="ARBA00045071"/>
    </source>
</evidence>
<evidence type="ECO:0000256" key="3">
    <source>
        <dbReference type="ARBA" id="ARBA00022676"/>
    </source>
</evidence>
<name>A0A6L2Q1G5_COPFO</name>
<dbReference type="Gene3D" id="3.40.50.2000">
    <property type="entry name" value="Glycogen Phosphorylase B"/>
    <property type="match status" value="1"/>
</dbReference>
<gene>
    <name evidence="15" type="ORF">Cfor_09226</name>
</gene>
<evidence type="ECO:0000256" key="4">
    <source>
        <dbReference type="ARBA" id="ARBA00022679"/>
    </source>
</evidence>
<evidence type="ECO:0000313" key="15">
    <source>
        <dbReference type="EMBL" id="GFG38626.1"/>
    </source>
</evidence>
<evidence type="ECO:0000256" key="1">
    <source>
        <dbReference type="ARBA" id="ARBA00004389"/>
    </source>
</evidence>
<dbReference type="InterPro" id="IPR026051">
    <property type="entry name" value="ALG1-like"/>
</dbReference>
<evidence type="ECO:0000313" key="16">
    <source>
        <dbReference type="Proteomes" id="UP000502823"/>
    </source>
</evidence>
<evidence type="ECO:0000256" key="10">
    <source>
        <dbReference type="ARBA" id="ARBA00031566"/>
    </source>
</evidence>
<dbReference type="SUPFAM" id="SSF53756">
    <property type="entry name" value="UDP-Glycosyltransferase/glycogen phosphorylase"/>
    <property type="match status" value="1"/>
</dbReference>
<dbReference type="PANTHER" id="PTHR13036">
    <property type="entry name" value="BETA1,4 MANNOSYLTRANSFERASE"/>
    <property type="match status" value="1"/>
</dbReference>
<sequence>MINKRVCVVVLGDVGRSPRMQYHSLSFAKEGYDVDIVGYGGSQPIKELSEHPKVKIRYLPSCPDFQKYFPRLLGYILKVIWQSITLFLTLFFKRRSHHVIVQNPPAIPALAVCWFYSVLMFANYVIDWHNYGHTILALTVGHEHKLVSISEWFEGYFGKRATANLCVTRAMKEDLEKKWGILAVTLYDRPPAVFQPISVLESHQLFASLAKQYPVFRANDSSISTVFTELLSDGNAVWRNDRPGLIVSSTSWTDDEDFSVLLSALEDYEQVRCDEGCELPALICVITGKGPLKGHYCRLIEEKTWKHVRIITPWLEPEVYPHLLASANLGICLHNSSSGLDLPMKIVDMFGCGLPVCAYNFPCLSELVHHNVNGWKFDDAAQLSHQLQTWFQGFPHSKSRQERDARFRKELGTFQKLRWHENWTFNALPLFALHSYVPK</sequence>
<dbReference type="Pfam" id="PF00534">
    <property type="entry name" value="Glycos_transf_1"/>
    <property type="match status" value="1"/>
</dbReference>
<evidence type="ECO:0000256" key="6">
    <source>
        <dbReference type="ARBA" id="ARBA00022824"/>
    </source>
</evidence>
<evidence type="ECO:0000256" key="13">
    <source>
        <dbReference type="SAM" id="Phobius"/>
    </source>
</evidence>
<comment type="pathway">
    <text evidence="2">Protein modification; protein glycosylation.</text>
</comment>
<keyword evidence="3" id="KW-0328">Glycosyltransferase</keyword>
<evidence type="ECO:0000256" key="9">
    <source>
        <dbReference type="ARBA" id="ARBA00031434"/>
    </source>
</evidence>
<protein>
    <recommendedName>
        <fullName evidence="10">Beta-1,4-mannosyltransferase</fullName>
    </recommendedName>
    <alternativeName>
        <fullName evidence="11">GDP-Man:GlcNAc2-PP-dolichol mannosyltransferase</fullName>
    </alternativeName>
    <alternativeName>
        <fullName evidence="9">GDP-mannose-dolichol diphosphochitobiose mannosyltransferase</fullName>
    </alternativeName>
</protein>